<evidence type="ECO:0000313" key="12">
    <source>
        <dbReference type="Proteomes" id="UP001276659"/>
    </source>
</evidence>
<evidence type="ECO:0000256" key="6">
    <source>
        <dbReference type="ARBA" id="ARBA00022840"/>
    </source>
</evidence>
<dbReference type="InterPro" id="IPR024604">
    <property type="entry name" value="GSG2_C"/>
</dbReference>
<organism evidence="11 12">
    <name type="scientific">Lepraria neglecta</name>
    <dbReference type="NCBI Taxonomy" id="209136"/>
    <lineage>
        <taxon>Eukaryota</taxon>
        <taxon>Fungi</taxon>
        <taxon>Dikarya</taxon>
        <taxon>Ascomycota</taxon>
        <taxon>Pezizomycotina</taxon>
        <taxon>Lecanoromycetes</taxon>
        <taxon>OSLEUM clade</taxon>
        <taxon>Lecanoromycetidae</taxon>
        <taxon>Lecanorales</taxon>
        <taxon>Lecanorineae</taxon>
        <taxon>Stereocaulaceae</taxon>
        <taxon>Lepraria</taxon>
    </lineage>
</organism>
<keyword evidence="6" id="KW-0067">ATP-binding</keyword>
<dbReference type="Gene3D" id="1.10.510.10">
    <property type="entry name" value="Transferase(Phosphotransferase) domain 1"/>
    <property type="match status" value="1"/>
</dbReference>
<keyword evidence="12" id="KW-1185">Reference proteome</keyword>
<dbReference type="Pfam" id="PF12330">
    <property type="entry name" value="Haspin_kinase"/>
    <property type="match status" value="1"/>
</dbReference>
<comment type="catalytic activity">
    <reaction evidence="7">
        <text>L-threonyl-[protein] + ATP = O-phospho-L-threonyl-[protein] + ADP + H(+)</text>
        <dbReference type="Rhea" id="RHEA:46608"/>
        <dbReference type="Rhea" id="RHEA-COMP:11060"/>
        <dbReference type="Rhea" id="RHEA-COMP:11605"/>
        <dbReference type="ChEBI" id="CHEBI:15378"/>
        <dbReference type="ChEBI" id="CHEBI:30013"/>
        <dbReference type="ChEBI" id="CHEBI:30616"/>
        <dbReference type="ChEBI" id="CHEBI:61977"/>
        <dbReference type="ChEBI" id="CHEBI:456216"/>
        <dbReference type="EC" id="2.7.11.1"/>
    </reaction>
</comment>
<protein>
    <recommendedName>
        <fullName evidence="1">non-specific serine/threonine protein kinase</fullName>
        <ecNumber evidence="1">2.7.11.1</ecNumber>
    </recommendedName>
</protein>
<dbReference type="GO" id="GO:0005524">
    <property type="term" value="F:ATP binding"/>
    <property type="evidence" value="ECO:0007669"/>
    <property type="project" value="UniProtKB-KW"/>
</dbReference>
<name>A0AAD9ZHF1_9LECA</name>
<dbReference type="InterPro" id="IPR000719">
    <property type="entry name" value="Prot_kinase_dom"/>
</dbReference>
<feature type="region of interest" description="Disordered" evidence="9">
    <location>
        <begin position="27"/>
        <end position="77"/>
    </location>
</feature>
<accession>A0AAD9ZHF1</accession>
<dbReference type="GO" id="GO:0035556">
    <property type="term" value="P:intracellular signal transduction"/>
    <property type="evidence" value="ECO:0007669"/>
    <property type="project" value="TreeGrafter"/>
</dbReference>
<feature type="domain" description="Protein kinase" evidence="10">
    <location>
        <begin position="150"/>
        <end position="532"/>
    </location>
</feature>
<reference evidence="11" key="1">
    <citation type="submission" date="2022-11" db="EMBL/GenBank/DDBJ databases">
        <title>Chromosomal genome sequence assembly and mating type (MAT) locus characterization of the leprose asexual lichenized fungus Lepraria neglecta (Nyl.) Erichsen.</title>
        <authorList>
            <person name="Allen J.L."/>
            <person name="Pfeffer B."/>
        </authorList>
    </citation>
    <scope>NUCLEOTIDE SEQUENCE</scope>
    <source>
        <strain evidence="11">Allen 5258</strain>
    </source>
</reference>
<dbReference type="Gene3D" id="3.30.200.20">
    <property type="entry name" value="Phosphorylase Kinase, domain 1"/>
    <property type="match status" value="1"/>
</dbReference>
<evidence type="ECO:0000256" key="3">
    <source>
        <dbReference type="ARBA" id="ARBA00022679"/>
    </source>
</evidence>
<dbReference type="PANTHER" id="PTHR24419:SF18">
    <property type="entry name" value="SERINE_THREONINE-PROTEIN KINASE HASPIN"/>
    <property type="match status" value="1"/>
</dbReference>
<dbReference type="SMART" id="SM01331">
    <property type="entry name" value="DUF3635"/>
    <property type="match status" value="1"/>
</dbReference>
<dbReference type="GO" id="GO:0000278">
    <property type="term" value="P:mitotic cell cycle"/>
    <property type="evidence" value="ECO:0007669"/>
    <property type="project" value="TreeGrafter"/>
</dbReference>
<evidence type="ECO:0000256" key="4">
    <source>
        <dbReference type="ARBA" id="ARBA00022741"/>
    </source>
</evidence>
<dbReference type="GO" id="GO:0072354">
    <property type="term" value="F:histone H3T3 kinase activity"/>
    <property type="evidence" value="ECO:0007669"/>
    <property type="project" value="TreeGrafter"/>
</dbReference>
<evidence type="ECO:0000313" key="11">
    <source>
        <dbReference type="EMBL" id="KAK3177130.1"/>
    </source>
</evidence>
<keyword evidence="2" id="KW-0723">Serine/threonine-protein kinase</keyword>
<dbReference type="InterPro" id="IPR011009">
    <property type="entry name" value="Kinase-like_dom_sf"/>
</dbReference>
<comment type="caution">
    <text evidence="11">The sequence shown here is derived from an EMBL/GenBank/DDBJ whole genome shotgun (WGS) entry which is preliminary data.</text>
</comment>
<keyword evidence="4" id="KW-0547">Nucleotide-binding</keyword>
<gene>
    <name evidence="11" type="ORF">OEA41_008458</name>
</gene>
<evidence type="ECO:0000256" key="9">
    <source>
        <dbReference type="SAM" id="MobiDB-lite"/>
    </source>
</evidence>
<dbReference type="Proteomes" id="UP001276659">
    <property type="component" value="Unassembled WGS sequence"/>
</dbReference>
<comment type="catalytic activity">
    <reaction evidence="8">
        <text>L-seryl-[protein] + ATP = O-phospho-L-seryl-[protein] + ADP + H(+)</text>
        <dbReference type="Rhea" id="RHEA:17989"/>
        <dbReference type="Rhea" id="RHEA-COMP:9863"/>
        <dbReference type="Rhea" id="RHEA-COMP:11604"/>
        <dbReference type="ChEBI" id="CHEBI:15378"/>
        <dbReference type="ChEBI" id="CHEBI:29999"/>
        <dbReference type="ChEBI" id="CHEBI:30616"/>
        <dbReference type="ChEBI" id="CHEBI:83421"/>
        <dbReference type="ChEBI" id="CHEBI:456216"/>
        <dbReference type="EC" id="2.7.11.1"/>
    </reaction>
</comment>
<keyword evidence="5" id="KW-0418">Kinase</keyword>
<evidence type="ECO:0000256" key="2">
    <source>
        <dbReference type="ARBA" id="ARBA00022527"/>
    </source>
</evidence>
<evidence type="ECO:0000256" key="7">
    <source>
        <dbReference type="ARBA" id="ARBA00047899"/>
    </source>
</evidence>
<evidence type="ECO:0000256" key="8">
    <source>
        <dbReference type="ARBA" id="ARBA00048679"/>
    </source>
</evidence>
<dbReference type="EC" id="2.7.11.1" evidence="1"/>
<dbReference type="GO" id="GO:0005737">
    <property type="term" value="C:cytoplasm"/>
    <property type="evidence" value="ECO:0007669"/>
    <property type="project" value="TreeGrafter"/>
</dbReference>
<feature type="compositionally biased region" description="Basic and acidic residues" evidence="9">
    <location>
        <begin position="49"/>
        <end position="67"/>
    </location>
</feature>
<dbReference type="GO" id="GO:0005634">
    <property type="term" value="C:nucleus"/>
    <property type="evidence" value="ECO:0007669"/>
    <property type="project" value="TreeGrafter"/>
</dbReference>
<dbReference type="SUPFAM" id="SSF56112">
    <property type="entry name" value="Protein kinase-like (PK-like)"/>
    <property type="match status" value="1"/>
</dbReference>
<feature type="compositionally biased region" description="Basic and acidic residues" evidence="9">
    <location>
        <begin position="396"/>
        <end position="410"/>
    </location>
</feature>
<dbReference type="PANTHER" id="PTHR24419">
    <property type="entry name" value="INTERLEUKIN-1 RECEPTOR-ASSOCIATED KINASE"/>
    <property type="match status" value="1"/>
</dbReference>
<dbReference type="PROSITE" id="PS50011">
    <property type="entry name" value="PROTEIN_KINASE_DOM"/>
    <property type="match status" value="1"/>
</dbReference>
<dbReference type="EMBL" id="JASNWA010000004">
    <property type="protein sequence ID" value="KAK3177130.1"/>
    <property type="molecule type" value="Genomic_DNA"/>
</dbReference>
<evidence type="ECO:0000259" key="10">
    <source>
        <dbReference type="PROSITE" id="PS50011"/>
    </source>
</evidence>
<evidence type="ECO:0000256" key="5">
    <source>
        <dbReference type="ARBA" id="ARBA00022777"/>
    </source>
</evidence>
<proteinExistence type="predicted"/>
<dbReference type="AlphaFoldDB" id="A0AAD9ZHF1"/>
<keyword evidence="3" id="KW-0808">Transferase</keyword>
<sequence length="532" mass="60877">MAKRARVYGKQRINDLSAGLRDLNIASPAKANPRDRHAFAEVSRNTRSRRQDEADSESGKDVSDKENATPVTHSTQLSGSTVKDLVAENVLVYSAVPVDVEKLGKPLIGKRHLACEVIKKHRAVRALTSLDSVKNEVESTVAWFKTQAENLHIEKVAEGSYASILRMRLKTDPDEYSIWKMMPIKPKNAEGPMYIDQTIIEDAIAEVRTSSRMSEFPGFVEVRTKGVRVLQGIIPPVLQRVFAAWEEANQLEASSYEYSEDQYWLLVEMSDAGTDLEVLLKNGFPDGTRLNKRTAGARLTPYQTWDIFWGVAEALAAGEEHAEFEHRDLHLNNICIKRKASTSADDSNTTQVPFNINRYTDLEATLIDYTLSRAVIEEDEVLANSMQEPGLFNQESKAKNKREAENDQHQYETYDRMRELVEGSSRDRPKHLDTATLWKRYVPETNLLWLHHLLFILLRDTQKCRTVHMDYIQDKLVRTLVTIRDDLDPKKVDDWVYRSAKDLVNEERAAEVERRAFSREGIGRYCDMIPRH</sequence>
<feature type="region of interest" description="Disordered" evidence="9">
    <location>
        <begin position="388"/>
        <end position="410"/>
    </location>
</feature>
<evidence type="ECO:0000256" key="1">
    <source>
        <dbReference type="ARBA" id="ARBA00012513"/>
    </source>
</evidence>